<dbReference type="SUPFAM" id="SSF55811">
    <property type="entry name" value="Nudix"/>
    <property type="match status" value="1"/>
</dbReference>
<evidence type="ECO:0000256" key="6">
    <source>
        <dbReference type="ARBA" id="ARBA00023211"/>
    </source>
</evidence>
<dbReference type="HOGENOM" id="CLU_018689_0_0_1"/>
<dbReference type="PANTHER" id="PTHR12318">
    <property type="entry name" value="TESTOSTERONE-REGULATED PROTEIN RP2"/>
    <property type="match status" value="1"/>
</dbReference>
<dbReference type="EMBL" id="GL945485">
    <property type="protein sequence ID" value="EGN95640.1"/>
    <property type="molecule type" value="Genomic_DNA"/>
</dbReference>
<dbReference type="OMA" id="KHEHIPK"/>
<evidence type="ECO:0000256" key="1">
    <source>
        <dbReference type="ARBA" id="ARBA00001936"/>
    </source>
</evidence>
<dbReference type="InterPro" id="IPR015797">
    <property type="entry name" value="NUDIX_hydrolase-like_dom_sf"/>
</dbReference>
<reference evidence="9" key="1">
    <citation type="journal article" date="2011" name="Science">
        <title>The plant cell wall-decomposing machinery underlies the functional diversity of forest fungi.</title>
        <authorList>
            <person name="Eastwood D.C."/>
            <person name="Floudas D."/>
            <person name="Binder M."/>
            <person name="Majcherczyk A."/>
            <person name="Schneider P."/>
            <person name="Aerts A."/>
            <person name="Asiegbu F.O."/>
            <person name="Baker S.E."/>
            <person name="Barry K."/>
            <person name="Bendiksby M."/>
            <person name="Blumentritt M."/>
            <person name="Coutinho P.M."/>
            <person name="Cullen D."/>
            <person name="de Vries R.P."/>
            <person name="Gathman A."/>
            <person name="Goodell B."/>
            <person name="Henrissat B."/>
            <person name="Ihrmark K."/>
            <person name="Kauserud H."/>
            <person name="Kohler A."/>
            <person name="LaButti K."/>
            <person name="Lapidus A."/>
            <person name="Lavin J.L."/>
            <person name="Lee Y.-H."/>
            <person name="Lindquist E."/>
            <person name="Lilly W."/>
            <person name="Lucas S."/>
            <person name="Morin E."/>
            <person name="Murat C."/>
            <person name="Oguiza J.A."/>
            <person name="Park J."/>
            <person name="Pisabarro A.G."/>
            <person name="Riley R."/>
            <person name="Rosling A."/>
            <person name="Salamov A."/>
            <person name="Schmidt O."/>
            <person name="Schmutz J."/>
            <person name="Skrede I."/>
            <person name="Stenlid J."/>
            <person name="Wiebenga A."/>
            <person name="Xie X."/>
            <person name="Kuees U."/>
            <person name="Hibbett D.S."/>
            <person name="Hoffmeister D."/>
            <person name="Hoegberg N."/>
            <person name="Martin F."/>
            <person name="Grigoriev I.V."/>
            <person name="Watkinson S.C."/>
        </authorList>
    </citation>
    <scope>NUCLEOTIDE SEQUENCE [LARGE SCALE GENOMIC DNA]</scope>
    <source>
        <strain evidence="9">strain S7.3</strain>
    </source>
</reference>
<proteinExistence type="predicted"/>
<dbReference type="Proteomes" id="UP000008063">
    <property type="component" value="Unassembled WGS sequence"/>
</dbReference>
<evidence type="ECO:0000256" key="3">
    <source>
        <dbReference type="ARBA" id="ARBA00022723"/>
    </source>
</evidence>
<dbReference type="eggNOG" id="KOG3904">
    <property type="taxonomic scope" value="Eukaryota"/>
</dbReference>
<dbReference type="InParanoid" id="F8Q7V2"/>
<dbReference type="AlphaFoldDB" id="F8Q7V2"/>
<name>F8Q7V2_SERL3</name>
<comment type="cofactor">
    <cofactor evidence="2">
        <name>Mg(2+)</name>
        <dbReference type="ChEBI" id="CHEBI:18420"/>
    </cofactor>
</comment>
<dbReference type="OrthoDB" id="1695362at2759"/>
<dbReference type="CDD" id="cd18870">
    <property type="entry name" value="NUDIX_AcylCoAdiphos_Nudt19"/>
    <property type="match status" value="1"/>
</dbReference>
<evidence type="ECO:0000256" key="5">
    <source>
        <dbReference type="ARBA" id="ARBA00022842"/>
    </source>
</evidence>
<dbReference type="Gene3D" id="3.90.79.10">
    <property type="entry name" value="Nucleoside Triphosphate Pyrophosphohydrolase"/>
    <property type="match status" value="1"/>
</dbReference>
<protein>
    <recommendedName>
        <fullName evidence="7">Nudix hydrolase domain-containing protein</fullName>
    </recommendedName>
</protein>
<organism evidence="9">
    <name type="scientific">Serpula lacrymans var. lacrymans (strain S7.3)</name>
    <name type="common">Dry rot fungus</name>
    <dbReference type="NCBI Taxonomy" id="936435"/>
    <lineage>
        <taxon>Eukaryota</taxon>
        <taxon>Fungi</taxon>
        <taxon>Dikarya</taxon>
        <taxon>Basidiomycota</taxon>
        <taxon>Agaricomycotina</taxon>
        <taxon>Agaricomycetes</taxon>
        <taxon>Agaricomycetidae</taxon>
        <taxon>Boletales</taxon>
        <taxon>Coniophorineae</taxon>
        <taxon>Serpulaceae</taxon>
        <taxon>Serpula</taxon>
    </lineage>
</organism>
<accession>F8Q7V2</accession>
<dbReference type="GO" id="GO:0016818">
    <property type="term" value="F:hydrolase activity, acting on acid anhydrides, in phosphorus-containing anhydrides"/>
    <property type="evidence" value="ECO:0007669"/>
    <property type="project" value="InterPro"/>
</dbReference>
<dbReference type="STRING" id="936435.F8Q7V2"/>
<keyword evidence="6" id="KW-0464">Manganese</keyword>
<keyword evidence="3" id="KW-0479">Metal-binding</keyword>
<dbReference type="InterPro" id="IPR039121">
    <property type="entry name" value="NUDT19"/>
</dbReference>
<evidence type="ECO:0000313" key="9">
    <source>
        <dbReference type="Proteomes" id="UP000008063"/>
    </source>
</evidence>
<keyword evidence="5" id="KW-0460">Magnesium</keyword>
<dbReference type="GO" id="GO:0005739">
    <property type="term" value="C:mitochondrion"/>
    <property type="evidence" value="ECO:0007669"/>
    <property type="project" value="TreeGrafter"/>
</dbReference>
<evidence type="ECO:0000259" key="7">
    <source>
        <dbReference type="PROSITE" id="PS51462"/>
    </source>
</evidence>
<evidence type="ECO:0000256" key="2">
    <source>
        <dbReference type="ARBA" id="ARBA00001946"/>
    </source>
</evidence>
<keyword evidence="4" id="KW-0378">Hydrolase</keyword>
<dbReference type="GO" id="GO:0046872">
    <property type="term" value="F:metal ion binding"/>
    <property type="evidence" value="ECO:0007669"/>
    <property type="project" value="UniProtKB-KW"/>
</dbReference>
<dbReference type="PROSITE" id="PS51462">
    <property type="entry name" value="NUDIX"/>
    <property type="match status" value="1"/>
</dbReference>
<gene>
    <name evidence="8" type="ORF">SERLA73DRAFT_186768</name>
</gene>
<feature type="domain" description="Nudix hydrolase" evidence="7">
    <location>
        <begin position="76"/>
        <end position="262"/>
    </location>
</feature>
<evidence type="ECO:0000256" key="4">
    <source>
        <dbReference type="ARBA" id="ARBA00022801"/>
    </source>
</evidence>
<dbReference type="InterPro" id="IPR000086">
    <property type="entry name" value="NUDIX_hydrolase_dom"/>
</dbReference>
<comment type="cofactor">
    <cofactor evidence="1">
        <name>Mn(2+)</name>
        <dbReference type="ChEBI" id="CHEBI:29035"/>
    </cofactor>
</comment>
<keyword evidence="9" id="KW-1185">Reference proteome</keyword>
<sequence>MAISALSSSGYFRLGLCRGLPPSSSVHKRTRTPRCQSYLTSYLTPLVRFQQSPQTSRSIHMSASVKSGESQRILSEPRPSASLVVINERNEILLVHRNPKARAFGGIHVFPGGNYDAKQDSSLAMTAIRETFEESGVLFASSSNPIRLSSTVINEARKAVHEQKLDFQSFLSKHHFKVDIGALLPFTIWVTPPIVPRRFRTQFFVAFLPGSSSTGFSGGDKEDQLPTPDGAQEVIAARFVNVNTAMEEFRAGKISFLPPQYYIVETLRSLLTGHINTQDQRETVTRLSRGGFGQMVINPRVSRVRDEEGREIFAYEGDETRGGPKGRLHRSLVRRKGDIFHEIHLKRNFDIFTDIQAVTVMEPGPKL</sequence>
<evidence type="ECO:0000313" key="8">
    <source>
        <dbReference type="EMBL" id="EGN95640.1"/>
    </source>
</evidence>
<dbReference type="Pfam" id="PF00293">
    <property type="entry name" value="NUDIX"/>
    <property type="match status" value="1"/>
</dbReference>
<dbReference type="PANTHER" id="PTHR12318:SF0">
    <property type="entry name" value="ACYL-COENZYME A DIPHOSPHATASE NUDT19"/>
    <property type="match status" value="1"/>
</dbReference>